<feature type="compositionally biased region" description="Polar residues" evidence="3">
    <location>
        <begin position="465"/>
        <end position="479"/>
    </location>
</feature>
<protein>
    <recommendedName>
        <fullName evidence="7">Kelch repeat protein</fullName>
    </recommendedName>
</protein>
<keyword evidence="4" id="KW-1133">Transmembrane helix</keyword>
<organism evidence="5 6">
    <name type="scientific">Helicostylum pulchrum</name>
    <dbReference type="NCBI Taxonomy" id="562976"/>
    <lineage>
        <taxon>Eukaryota</taxon>
        <taxon>Fungi</taxon>
        <taxon>Fungi incertae sedis</taxon>
        <taxon>Mucoromycota</taxon>
        <taxon>Mucoromycotina</taxon>
        <taxon>Mucoromycetes</taxon>
        <taxon>Mucorales</taxon>
        <taxon>Mucorineae</taxon>
        <taxon>Mucoraceae</taxon>
        <taxon>Helicostylum</taxon>
    </lineage>
</organism>
<comment type="caution">
    <text evidence="5">The sequence shown here is derived from an EMBL/GenBank/DDBJ whole genome shotgun (WGS) entry which is preliminary data.</text>
</comment>
<keyword evidence="1" id="KW-0880">Kelch repeat</keyword>
<dbReference type="EMBL" id="BAABUJ010000007">
    <property type="protein sequence ID" value="GAA5796963.1"/>
    <property type="molecule type" value="Genomic_DNA"/>
</dbReference>
<feature type="region of interest" description="Disordered" evidence="3">
    <location>
        <begin position="461"/>
        <end position="484"/>
    </location>
</feature>
<evidence type="ECO:0000313" key="5">
    <source>
        <dbReference type="EMBL" id="GAA5796963.1"/>
    </source>
</evidence>
<evidence type="ECO:0000256" key="3">
    <source>
        <dbReference type="SAM" id="MobiDB-lite"/>
    </source>
</evidence>
<feature type="region of interest" description="Disordered" evidence="3">
    <location>
        <begin position="370"/>
        <end position="400"/>
    </location>
</feature>
<evidence type="ECO:0000256" key="2">
    <source>
        <dbReference type="ARBA" id="ARBA00022737"/>
    </source>
</evidence>
<feature type="compositionally biased region" description="Low complexity" evidence="3">
    <location>
        <begin position="371"/>
        <end position="380"/>
    </location>
</feature>
<keyword evidence="6" id="KW-1185">Reference proteome</keyword>
<name>A0ABP9XQD3_9FUNG</name>
<dbReference type="Pfam" id="PF24681">
    <property type="entry name" value="Kelch_KLHDC2_KLHL20_DRC7"/>
    <property type="match status" value="1"/>
</dbReference>
<feature type="transmembrane region" description="Helical" evidence="4">
    <location>
        <begin position="407"/>
        <end position="430"/>
    </location>
</feature>
<sequence>MFACGYVGGQIYCFGGDTAPTFSQNQTMDENIYSLNIKAFAGQKSEIMISQWNKILPDISFETGKRRRPTSIVLSDGKRLLVQGGFNPLEFKYLDQTIIYDTASNTWAKGSAYSVDNVGVRQIYVSTVVNLPNDLVGFYGGMEQLANISAPPEIAGNGNAVTFNSGNASYAGFSRFTTHNTDLGTWSPFSPQGNTLLDFYPVDQTATINPSTGKIYYLGGNYYTTTSNWARVTMSFNWAVVFDTKSGTWSNNTMNGNLPAARMYHTANLLPNSQDIILYGGSQDDRTASGSFCYTLNLETDTWTKHDTVNVPSYLSGPRFSHSAVLVNTTLFILFGRGADGKLNPSLLTIDVANVSNILYTAIYAPNTAGNSSDSNSNDSNSDDSNSDDSNSNGFKSKESGGLSKGAVGGITGGSVVAVLGIIAFVFLYLRRQKKAKQQDTQENMNVDWDEIENRYKEVPAAKSNPPQLTESTEITENTGGRHYSPNLVATIENSNSFSLPKNKIPDTIVNIVKPSVSSVDDYITVKPDRK</sequence>
<accession>A0ABP9XQD3</accession>
<proteinExistence type="predicted"/>
<dbReference type="InterPro" id="IPR015915">
    <property type="entry name" value="Kelch-typ_b-propeller"/>
</dbReference>
<dbReference type="PANTHER" id="PTHR46093:SF18">
    <property type="entry name" value="FIBRONECTIN TYPE-III DOMAIN-CONTAINING PROTEIN"/>
    <property type="match status" value="1"/>
</dbReference>
<reference evidence="5 6" key="1">
    <citation type="submission" date="2024-04" db="EMBL/GenBank/DDBJ databases">
        <title>genome sequences of Mucor flavus KT1a and Helicostylum pulchrum KT1b strains isolation_sourced from the surface of a dry-aged beef.</title>
        <authorList>
            <person name="Toyotome T."/>
            <person name="Hosono M."/>
            <person name="Torimaru M."/>
            <person name="Fukuda K."/>
            <person name="Mikami N."/>
        </authorList>
    </citation>
    <scope>NUCLEOTIDE SEQUENCE [LARGE SCALE GENOMIC DNA]</scope>
    <source>
        <strain evidence="5 6">KT1b</strain>
    </source>
</reference>
<gene>
    <name evidence="5" type="ORF">HPULCUR_002341</name>
</gene>
<evidence type="ECO:0008006" key="7">
    <source>
        <dbReference type="Google" id="ProtNLM"/>
    </source>
</evidence>
<keyword evidence="2" id="KW-0677">Repeat</keyword>
<evidence type="ECO:0000313" key="6">
    <source>
        <dbReference type="Proteomes" id="UP001476247"/>
    </source>
</evidence>
<keyword evidence="4" id="KW-0812">Transmembrane</keyword>
<dbReference type="SUPFAM" id="SSF117281">
    <property type="entry name" value="Kelch motif"/>
    <property type="match status" value="1"/>
</dbReference>
<evidence type="ECO:0000256" key="1">
    <source>
        <dbReference type="ARBA" id="ARBA00022441"/>
    </source>
</evidence>
<dbReference type="Proteomes" id="UP001476247">
    <property type="component" value="Unassembled WGS sequence"/>
</dbReference>
<evidence type="ECO:0000256" key="4">
    <source>
        <dbReference type="SAM" id="Phobius"/>
    </source>
</evidence>
<dbReference type="Gene3D" id="2.120.10.80">
    <property type="entry name" value="Kelch-type beta propeller"/>
    <property type="match status" value="2"/>
</dbReference>
<keyword evidence="4" id="KW-0472">Membrane</keyword>
<dbReference type="PANTHER" id="PTHR46093">
    <property type="entry name" value="ACYL-COA-BINDING DOMAIN-CONTAINING PROTEIN 5"/>
    <property type="match status" value="1"/>
</dbReference>